<protein>
    <submittedName>
        <fullName evidence="2">Uncharacterized protein</fullName>
    </submittedName>
</protein>
<feature type="transmembrane region" description="Helical" evidence="1">
    <location>
        <begin position="42"/>
        <end position="60"/>
    </location>
</feature>
<reference evidence="2" key="1">
    <citation type="submission" date="2020-11" db="EMBL/GenBank/DDBJ databases">
        <title>Nocardia NEAU-351.nov., a novel actinomycete isolated from the cow dung.</title>
        <authorList>
            <person name="Zhang X."/>
        </authorList>
    </citation>
    <scope>NUCLEOTIDE SEQUENCE</scope>
    <source>
        <strain evidence="2">NEAU-351</strain>
    </source>
</reference>
<dbReference type="RefSeq" id="WP_196150031.1">
    <property type="nucleotide sequence ID" value="NZ_JADMLG010000005.1"/>
</dbReference>
<dbReference type="EMBL" id="JADMLG010000005">
    <property type="protein sequence ID" value="MBH0777719.1"/>
    <property type="molecule type" value="Genomic_DNA"/>
</dbReference>
<dbReference type="AlphaFoldDB" id="A0A931IA83"/>
<comment type="caution">
    <text evidence="2">The sequence shown here is derived from an EMBL/GenBank/DDBJ whole genome shotgun (WGS) entry which is preliminary data.</text>
</comment>
<keyword evidence="1" id="KW-0472">Membrane</keyword>
<name>A0A931IA83_9NOCA</name>
<dbReference type="Proteomes" id="UP000655751">
    <property type="component" value="Unassembled WGS sequence"/>
</dbReference>
<accession>A0A931IA83</accession>
<keyword evidence="1" id="KW-1133">Transmembrane helix</keyword>
<evidence type="ECO:0000256" key="1">
    <source>
        <dbReference type="SAM" id="Phobius"/>
    </source>
</evidence>
<evidence type="ECO:0000313" key="3">
    <source>
        <dbReference type="Proteomes" id="UP000655751"/>
    </source>
</evidence>
<keyword evidence="1" id="KW-0812">Transmembrane</keyword>
<sequence length="61" mass="5937">MTDKTTTPSARSLEPGTAWLSGLIVATLTGGVAVLSASVLSAVLVALGITAALALALGFLP</sequence>
<keyword evidence="3" id="KW-1185">Reference proteome</keyword>
<gene>
    <name evidence="2" type="ORF">IT779_15695</name>
</gene>
<evidence type="ECO:0000313" key="2">
    <source>
        <dbReference type="EMBL" id="MBH0777719.1"/>
    </source>
</evidence>
<organism evidence="2 3">
    <name type="scientific">Nocardia bovistercoris</name>
    <dbReference type="NCBI Taxonomy" id="2785916"/>
    <lineage>
        <taxon>Bacteria</taxon>
        <taxon>Bacillati</taxon>
        <taxon>Actinomycetota</taxon>
        <taxon>Actinomycetes</taxon>
        <taxon>Mycobacteriales</taxon>
        <taxon>Nocardiaceae</taxon>
        <taxon>Nocardia</taxon>
    </lineage>
</organism>
<proteinExistence type="predicted"/>
<feature type="transmembrane region" description="Helical" evidence="1">
    <location>
        <begin position="16"/>
        <end position="35"/>
    </location>
</feature>